<keyword evidence="4" id="KW-1185">Reference proteome</keyword>
<feature type="signal peptide" evidence="1">
    <location>
        <begin position="1"/>
        <end position="23"/>
    </location>
</feature>
<dbReference type="Pfam" id="PF07883">
    <property type="entry name" value="Cupin_2"/>
    <property type="match status" value="1"/>
</dbReference>
<dbReference type="CDD" id="cd02236">
    <property type="entry name" value="cupin_CV2614-like"/>
    <property type="match status" value="1"/>
</dbReference>
<dbReference type="InterPro" id="IPR013096">
    <property type="entry name" value="Cupin_2"/>
</dbReference>
<proteinExistence type="predicted"/>
<evidence type="ECO:0000256" key="1">
    <source>
        <dbReference type="SAM" id="SignalP"/>
    </source>
</evidence>
<keyword evidence="1" id="KW-0732">Signal</keyword>
<name>A0A6S6QGZ0_9HYPH</name>
<dbReference type="KEGG" id="tso:IZ6_11580"/>
<organism evidence="3 4">
    <name type="scientific">Terrihabitans soli</name>
    <dbReference type="NCBI Taxonomy" id="708113"/>
    <lineage>
        <taxon>Bacteria</taxon>
        <taxon>Pseudomonadati</taxon>
        <taxon>Pseudomonadota</taxon>
        <taxon>Alphaproteobacteria</taxon>
        <taxon>Hyphomicrobiales</taxon>
        <taxon>Terrihabitans</taxon>
    </lineage>
</organism>
<sequence length="153" mass="16198">MRAMMIRALCIAVLTFAPAAAFADGAVTPAVPSPAGPAKPIVKKIFSGTQTALGQDIALPQGNAEVTVLTYEIPPGARLPVHKHPYPRYAYVLAGHLKVSTGDDTKSFSYGPGDFIIEILDAWHYGETVGSETVKLLVIDQAPPGESNTLLKQ</sequence>
<protein>
    <recommendedName>
        <fullName evidence="2">Cupin type-2 domain-containing protein</fullName>
    </recommendedName>
</protein>
<feature type="domain" description="Cupin type-2" evidence="2">
    <location>
        <begin position="71"/>
        <end position="139"/>
    </location>
</feature>
<accession>A0A6S6QGZ0</accession>
<reference evidence="3 4" key="1">
    <citation type="submission" date="2020-08" db="EMBL/GenBank/DDBJ databases">
        <title>Genome sequence of Rhizobiales bacterium strain IZ6.</title>
        <authorList>
            <person name="Nakai R."/>
            <person name="Naganuma T."/>
        </authorList>
    </citation>
    <scope>NUCLEOTIDE SEQUENCE [LARGE SCALE GENOMIC DNA]</scope>
    <source>
        <strain evidence="3 4">IZ6</strain>
    </source>
</reference>
<dbReference type="AlphaFoldDB" id="A0A6S6QGZ0"/>
<dbReference type="Proteomes" id="UP000515317">
    <property type="component" value="Chromosome"/>
</dbReference>
<dbReference type="InterPro" id="IPR014710">
    <property type="entry name" value="RmlC-like_jellyroll"/>
</dbReference>
<evidence type="ECO:0000313" key="3">
    <source>
        <dbReference type="EMBL" id="BCJ90423.1"/>
    </source>
</evidence>
<gene>
    <name evidence="3" type="ORF">IZ6_11580</name>
</gene>
<dbReference type="Gene3D" id="2.60.120.10">
    <property type="entry name" value="Jelly Rolls"/>
    <property type="match status" value="1"/>
</dbReference>
<dbReference type="SUPFAM" id="SSF51182">
    <property type="entry name" value="RmlC-like cupins"/>
    <property type="match status" value="1"/>
</dbReference>
<dbReference type="EMBL" id="AP023361">
    <property type="protein sequence ID" value="BCJ90423.1"/>
    <property type="molecule type" value="Genomic_DNA"/>
</dbReference>
<evidence type="ECO:0000259" key="2">
    <source>
        <dbReference type="Pfam" id="PF07883"/>
    </source>
</evidence>
<feature type="chain" id="PRO_5028161209" description="Cupin type-2 domain-containing protein" evidence="1">
    <location>
        <begin position="24"/>
        <end position="153"/>
    </location>
</feature>
<evidence type="ECO:0000313" key="4">
    <source>
        <dbReference type="Proteomes" id="UP000515317"/>
    </source>
</evidence>
<dbReference type="InterPro" id="IPR011051">
    <property type="entry name" value="RmlC_Cupin_sf"/>
</dbReference>